<evidence type="ECO:0000259" key="5">
    <source>
        <dbReference type="PROSITE" id="PS50011"/>
    </source>
</evidence>
<dbReference type="KEGG" id="vg:14340151"/>
<dbReference type="RefSeq" id="YP_007250528.1">
    <property type="nucleotide sequence ID" value="NC_019945.1"/>
</dbReference>
<evidence type="ECO:0000256" key="1">
    <source>
        <dbReference type="ARBA" id="ARBA00022679"/>
    </source>
</evidence>
<gene>
    <name evidence="6" type="primary">pk-2</name>
</gene>
<keyword evidence="1" id="KW-0808">Transferase</keyword>
<evidence type="ECO:0000256" key="4">
    <source>
        <dbReference type="ARBA" id="ARBA00022840"/>
    </source>
</evidence>
<keyword evidence="2" id="KW-0547">Nucleotide-binding</keyword>
<dbReference type="GO" id="GO:0005524">
    <property type="term" value="F:ATP binding"/>
    <property type="evidence" value="ECO:0007669"/>
    <property type="project" value="UniProtKB-KW"/>
</dbReference>
<keyword evidence="3" id="KW-0418">Kinase</keyword>
<dbReference type="Pfam" id="PF00069">
    <property type="entry name" value="Pkinase"/>
    <property type="match status" value="1"/>
</dbReference>
<dbReference type="Gene3D" id="1.10.510.10">
    <property type="entry name" value="Transferase(Phosphotransferase) domain 1"/>
    <property type="match status" value="1"/>
</dbReference>
<feature type="domain" description="Protein kinase" evidence="5">
    <location>
        <begin position="1"/>
        <end position="205"/>
    </location>
</feature>
<dbReference type="InterPro" id="IPR050339">
    <property type="entry name" value="CC_SR_Kinase"/>
</dbReference>
<dbReference type="PANTHER" id="PTHR11042">
    <property type="entry name" value="EUKARYOTIC TRANSLATION INITIATION FACTOR 2-ALPHA KINASE EIF2-ALPHA KINASE -RELATED"/>
    <property type="match status" value="1"/>
</dbReference>
<proteinExistence type="predicted"/>
<keyword evidence="7" id="KW-1185">Reference proteome</keyword>
<dbReference type="GO" id="GO:0004672">
    <property type="term" value="F:protein kinase activity"/>
    <property type="evidence" value="ECO:0007669"/>
    <property type="project" value="InterPro"/>
</dbReference>
<evidence type="ECO:0000256" key="3">
    <source>
        <dbReference type="ARBA" id="ARBA00022777"/>
    </source>
</evidence>
<name>L0CK46_9ABAC</name>
<evidence type="ECO:0000313" key="6">
    <source>
        <dbReference type="EMBL" id="AGA16272.1"/>
    </source>
</evidence>
<dbReference type="SUPFAM" id="SSF56112">
    <property type="entry name" value="Protein kinase-like (PK-like)"/>
    <property type="match status" value="1"/>
</dbReference>
<keyword evidence="4" id="KW-0067">ATP-binding</keyword>
<dbReference type="Proteomes" id="UP000202315">
    <property type="component" value="Segment"/>
</dbReference>
<dbReference type="InterPro" id="IPR000719">
    <property type="entry name" value="Prot_kinase_dom"/>
</dbReference>
<dbReference type="SMART" id="SM00220">
    <property type="entry name" value="S_TKc"/>
    <property type="match status" value="1"/>
</dbReference>
<sequence length="213" mass="25003">MKPQELIYLSPQRHRIYFASPQNEYMLSDYLKHRNLQTFTKTDNRVPADFKFYISKFIDLVSAVKAVHFVNIVHHNINTNDVFMSGPNFHLYVGGMFGTLYKTFIKNNPHKITLYAAPEQAKKIYCPKNDMYSLGVVLFEFIMPFKNDLEREITLTGFRNNEQKMPANLYRDHPKLVNVVAKLIQLDYNRRPDASTLMTEMEQLLMEYTACSK</sequence>
<accession>L0CK46</accession>
<dbReference type="InterPro" id="IPR011009">
    <property type="entry name" value="Kinase-like_dom_sf"/>
</dbReference>
<dbReference type="OrthoDB" id="10483at10239"/>
<evidence type="ECO:0000313" key="7">
    <source>
        <dbReference type="Proteomes" id="UP000202315"/>
    </source>
</evidence>
<dbReference type="EMBL" id="JX467702">
    <property type="protein sequence ID" value="AGA16272.1"/>
    <property type="molecule type" value="Genomic_DNA"/>
</dbReference>
<dbReference type="PROSITE" id="PS50011">
    <property type="entry name" value="PROTEIN_KINASE_DOM"/>
    <property type="match status" value="1"/>
</dbReference>
<reference evidence="6 7" key="1">
    <citation type="journal article" date="2012" name="J. Virol.">
        <title>Genome of Thysanoplusia orichalcea multiple nucleopolyhedrovirus lacks the superoxide dismutase gene.</title>
        <authorList>
            <person name="Wang Y.S."/>
            <person name="Huang G.H."/>
            <person name="Cheng X.H."/>
            <person name="Wang X."/>
            <person name="Garretson T.A."/>
            <person name="Dai L.Y."/>
            <person name="Zhang C.X."/>
            <person name="Cheng X.W."/>
        </authorList>
    </citation>
    <scope>NUCLEOTIDE SEQUENCE [LARGE SCALE GENOMIC DNA]</scope>
    <source>
        <strain evidence="6">P2</strain>
    </source>
</reference>
<organism evidence="6 7">
    <name type="scientific">Thysanoplusia orichalcea nucleopolyhedrovirus</name>
    <dbReference type="NCBI Taxonomy" id="101850"/>
    <lineage>
        <taxon>Viruses</taxon>
        <taxon>Viruses incertae sedis</taxon>
        <taxon>Naldaviricetes</taxon>
        <taxon>Lefavirales</taxon>
        <taxon>Baculoviridae</taxon>
        <taxon>Alphabaculovirus</taxon>
        <taxon>Alphabaculovirus thorichlaceae</taxon>
    </lineage>
</organism>
<dbReference type="GeneID" id="14340151"/>
<protein>
    <submittedName>
        <fullName evidence="6">Pk-2 protein</fullName>
    </submittedName>
</protein>
<evidence type="ECO:0000256" key="2">
    <source>
        <dbReference type="ARBA" id="ARBA00022741"/>
    </source>
</evidence>